<keyword evidence="8" id="KW-1185">Reference proteome</keyword>
<dbReference type="Pfam" id="PF01490">
    <property type="entry name" value="Aa_trans"/>
    <property type="match status" value="1"/>
</dbReference>
<keyword evidence="3" id="KW-0029">Amino-acid transport</keyword>
<keyword evidence="3" id="KW-0813">Transport</keyword>
<proteinExistence type="predicted"/>
<evidence type="ECO:0000313" key="8">
    <source>
        <dbReference type="Proteomes" id="UP001604336"/>
    </source>
</evidence>
<dbReference type="AlphaFoldDB" id="A0ABD1SXZ6"/>
<accession>A0ABD1SXZ6</accession>
<name>A0ABD1SXZ6_9LAMI</name>
<organism evidence="7 8">
    <name type="scientific">Abeliophyllum distichum</name>
    <dbReference type="NCBI Taxonomy" id="126358"/>
    <lineage>
        <taxon>Eukaryota</taxon>
        <taxon>Viridiplantae</taxon>
        <taxon>Streptophyta</taxon>
        <taxon>Embryophyta</taxon>
        <taxon>Tracheophyta</taxon>
        <taxon>Spermatophyta</taxon>
        <taxon>Magnoliopsida</taxon>
        <taxon>eudicotyledons</taxon>
        <taxon>Gunneridae</taxon>
        <taxon>Pentapetalae</taxon>
        <taxon>asterids</taxon>
        <taxon>lamiids</taxon>
        <taxon>Lamiales</taxon>
        <taxon>Oleaceae</taxon>
        <taxon>Forsythieae</taxon>
        <taxon>Abeliophyllum</taxon>
    </lineage>
</organism>
<evidence type="ECO:0000256" key="4">
    <source>
        <dbReference type="ARBA" id="ARBA00022989"/>
    </source>
</evidence>
<evidence type="ECO:0000256" key="2">
    <source>
        <dbReference type="ARBA" id="ARBA00022692"/>
    </source>
</evidence>
<comment type="subcellular location">
    <subcellularLocation>
        <location evidence="1">Membrane</location>
    </subcellularLocation>
</comment>
<evidence type="ECO:0000313" key="7">
    <source>
        <dbReference type="EMBL" id="KAL2505322.1"/>
    </source>
</evidence>
<evidence type="ECO:0000259" key="6">
    <source>
        <dbReference type="Pfam" id="PF01490"/>
    </source>
</evidence>
<feature type="domain" description="Amino acid transporter transmembrane" evidence="6">
    <location>
        <begin position="77"/>
        <end position="139"/>
    </location>
</feature>
<keyword evidence="5" id="KW-0472">Membrane</keyword>
<sequence length="178" mass="20209">MKEETSLACMYSAIIFISLRSYSFTNLGNRVTTGECSPPFTGHQNSRGVHSVDSKLFRENIIKNINEKTLTNLPYSYSTIAWSASLHKGMQPQVEYDYPTKSTLGTVFDFFTVLGDVAFAYARHNIVLEIQGTIPSNTTEAIQETYVERSSSCLYHHCLVLFPHRPDWLRGVWKQSRG</sequence>
<dbReference type="GO" id="GO:0006865">
    <property type="term" value="P:amino acid transport"/>
    <property type="evidence" value="ECO:0007669"/>
    <property type="project" value="UniProtKB-KW"/>
</dbReference>
<evidence type="ECO:0000256" key="3">
    <source>
        <dbReference type="ARBA" id="ARBA00022970"/>
    </source>
</evidence>
<keyword evidence="4" id="KW-1133">Transmembrane helix</keyword>
<dbReference type="InterPro" id="IPR013057">
    <property type="entry name" value="AA_transpt_TM"/>
</dbReference>
<evidence type="ECO:0000256" key="5">
    <source>
        <dbReference type="ARBA" id="ARBA00023136"/>
    </source>
</evidence>
<reference evidence="8" key="1">
    <citation type="submission" date="2024-07" db="EMBL/GenBank/DDBJ databases">
        <title>Two chromosome-level genome assemblies of Korean endemic species Abeliophyllum distichum and Forsythia ovata (Oleaceae).</title>
        <authorList>
            <person name="Jang H."/>
        </authorList>
    </citation>
    <scope>NUCLEOTIDE SEQUENCE [LARGE SCALE GENOMIC DNA]</scope>
</reference>
<dbReference type="Proteomes" id="UP001604336">
    <property type="component" value="Unassembled WGS sequence"/>
</dbReference>
<gene>
    <name evidence="7" type="ORF">Adt_20943</name>
</gene>
<comment type="caution">
    <text evidence="7">The sequence shown here is derived from an EMBL/GenBank/DDBJ whole genome shotgun (WGS) entry which is preliminary data.</text>
</comment>
<dbReference type="GO" id="GO:0016020">
    <property type="term" value="C:membrane"/>
    <property type="evidence" value="ECO:0007669"/>
    <property type="project" value="UniProtKB-SubCell"/>
</dbReference>
<evidence type="ECO:0000256" key="1">
    <source>
        <dbReference type="ARBA" id="ARBA00004370"/>
    </source>
</evidence>
<keyword evidence="2" id="KW-0812">Transmembrane</keyword>
<protein>
    <submittedName>
        <fullName evidence="7">Lysine histidine transporter 1</fullName>
    </submittedName>
</protein>
<dbReference type="EMBL" id="JBFOLK010000006">
    <property type="protein sequence ID" value="KAL2505322.1"/>
    <property type="molecule type" value="Genomic_DNA"/>
</dbReference>